<proteinExistence type="predicted"/>
<keyword evidence="2" id="KW-0472">Membrane</keyword>
<dbReference type="PANTHER" id="PTHR22801:SF63">
    <property type="entry name" value="C-TYPE LECTIN DOMAIN-CONTAINING PROTEIN"/>
    <property type="match status" value="1"/>
</dbReference>
<dbReference type="EMBL" id="OV696693">
    <property type="protein sequence ID" value="CAH1272559.1"/>
    <property type="molecule type" value="Genomic_DNA"/>
</dbReference>
<feature type="compositionally biased region" description="Polar residues" evidence="1">
    <location>
        <begin position="45"/>
        <end position="64"/>
    </location>
</feature>
<feature type="region of interest" description="Disordered" evidence="1">
    <location>
        <begin position="21"/>
        <end position="85"/>
    </location>
</feature>
<reference evidence="4" key="1">
    <citation type="submission" date="2022-01" db="EMBL/GenBank/DDBJ databases">
        <authorList>
            <person name="Braso-Vives M."/>
        </authorList>
    </citation>
    <scope>NUCLEOTIDE SEQUENCE</scope>
</reference>
<keyword evidence="2" id="KW-0812">Transmembrane</keyword>
<evidence type="ECO:0000256" key="2">
    <source>
        <dbReference type="SAM" id="Phobius"/>
    </source>
</evidence>
<evidence type="ECO:0000313" key="5">
    <source>
        <dbReference type="Proteomes" id="UP000838412"/>
    </source>
</evidence>
<dbReference type="PANTHER" id="PTHR22801">
    <property type="entry name" value="LITHOSTATHINE"/>
    <property type="match status" value="1"/>
</dbReference>
<keyword evidence="2" id="KW-1133">Transmembrane helix</keyword>
<dbReference type="OrthoDB" id="9906043at2759"/>
<sequence length="308" mass="33808">MDGNVYTEACNVYATCNEDASNDYEEAGTGSPSRDSTERRAHGVNQATSTSDLSAEPGSSSSQSNDKRKTADPGSASAEPAGYIPGVGMRSPCQSRVFWKVIALATMVLLGTVIFLVVTVLGLKLSISQIDQKTTDGLLDIKLKNEKILEKLEGTMANVPDKLEEGRAHTHMPANRSEGYKKYRQVCYKAFDIKKTFSESTETCVADGGTLAMPRDAGINAFLISLKDEVEGDWNRFFWFGLHDERQEGNWEWIDGAALGTGYSSWADVQTDNSWEDQHCAVYGFHQWLVLNCDSAERFICQVLPSGG</sequence>
<dbReference type="Gene3D" id="3.10.100.10">
    <property type="entry name" value="Mannose-Binding Protein A, subunit A"/>
    <property type="match status" value="1"/>
</dbReference>
<evidence type="ECO:0000259" key="3">
    <source>
        <dbReference type="SMART" id="SM00034"/>
    </source>
</evidence>
<dbReference type="CDD" id="cd00037">
    <property type="entry name" value="CLECT"/>
    <property type="match status" value="1"/>
</dbReference>
<gene>
    <name evidence="4" type="primary">CD209</name>
    <name evidence="4" type="ORF">BLAG_LOCUS24170</name>
</gene>
<accession>A0A8K0EXI4</accession>
<dbReference type="InterPro" id="IPR001304">
    <property type="entry name" value="C-type_lectin-like"/>
</dbReference>
<dbReference type="AlphaFoldDB" id="A0A8K0EXI4"/>
<dbReference type="SUPFAM" id="SSF56436">
    <property type="entry name" value="C-type lectin-like"/>
    <property type="match status" value="1"/>
</dbReference>
<protein>
    <submittedName>
        <fullName evidence="4">CD209 protein</fullName>
    </submittedName>
</protein>
<keyword evidence="5" id="KW-1185">Reference proteome</keyword>
<evidence type="ECO:0000313" key="4">
    <source>
        <dbReference type="EMBL" id="CAH1272559.1"/>
    </source>
</evidence>
<dbReference type="SMART" id="SM00034">
    <property type="entry name" value="CLECT"/>
    <property type="match status" value="1"/>
</dbReference>
<dbReference type="Pfam" id="PF00059">
    <property type="entry name" value="Lectin_C"/>
    <property type="match status" value="1"/>
</dbReference>
<evidence type="ECO:0000256" key="1">
    <source>
        <dbReference type="SAM" id="MobiDB-lite"/>
    </source>
</evidence>
<organism evidence="4 5">
    <name type="scientific">Branchiostoma lanceolatum</name>
    <name type="common">Common lancelet</name>
    <name type="synonym">Amphioxus lanceolatum</name>
    <dbReference type="NCBI Taxonomy" id="7740"/>
    <lineage>
        <taxon>Eukaryota</taxon>
        <taxon>Metazoa</taxon>
        <taxon>Chordata</taxon>
        <taxon>Cephalochordata</taxon>
        <taxon>Leptocardii</taxon>
        <taxon>Amphioxiformes</taxon>
        <taxon>Branchiostomatidae</taxon>
        <taxon>Branchiostoma</taxon>
    </lineage>
</organism>
<feature type="domain" description="C-type lectin" evidence="3">
    <location>
        <begin position="176"/>
        <end position="302"/>
    </location>
</feature>
<dbReference type="InterPro" id="IPR050801">
    <property type="entry name" value="Ca-Dep_Lectins_ImmuneDev"/>
</dbReference>
<dbReference type="Proteomes" id="UP000838412">
    <property type="component" value="Chromosome 8"/>
</dbReference>
<dbReference type="InterPro" id="IPR016187">
    <property type="entry name" value="CTDL_fold"/>
</dbReference>
<name>A0A8K0EXI4_BRALA</name>
<feature type="transmembrane region" description="Helical" evidence="2">
    <location>
        <begin position="97"/>
        <end position="123"/>
    </location>
</feature>
<dbReference type="InterPro" id="IPR016186">
    <property type="entry name" value="C-type_lectin-like/link_sf"/>
</dbReference>